<dbReference type="Pfam" id="PF03564">
    <property type="entry name" value="DUF1759"/>
    <property type="match status" value="1"/>
</dbReference>
<reference evidence="2" key="2">
    <citation type="submission" date="2021-09" db="EMBL/GenBank/DDBJ databases">
        <authorList>
            <person name="Jia N."/>
            <person name="Wang J."/>
            <person name="Shi W."/>
            <person name="Du L."/>
            <person name="Sun Y."/>
            <person name="Zhan W."/>
            <person name="Jiang J."/>
            <person name="Wang Q."/>
            <person name="Zhang B."/>
            <person name="Ji P."/>
            <person name="Sakyi L.B."/>
            <person name="Cui X."/>
            <person name="Yuan T."/>
            <person name="Jiang B."/>
            <person name="Yang W."/>
            <person name="Lam T.T.-Y."/>
            <person name="Chang Q."/>
            <person name="Ding S."/>
            <person name="Wang X."/>
            <person name="Zhu J."/>
            <person name="Ruan X."/>
            <person name="Zhao L."/>
            <person name="Wei J."/>
            <person name="Que T."/>
            <person name="Du C."/>
            <person name="Cheng J."/>
            <person name="Dai P."/>
            <person name="Han X."/>
            <person name="Huang E."/>
            <person name="Gao Y."/>
            <person name="Liu J."/>
            <person name="Shao H."/>
            <person name="Ye R."/>
            <person name="Li L."/>
            <person name="Wei W."/>
            <person name="Wang X."/>
            <person name="Wang C."/>
            <person name="Huo Q."/>
            <person name="Li W."/>
            <person name="Guo W."/>
            <person name="Chen H."/>
            <person name="Chen S."/>
            <person name="Zhou L."/>
            <person name="Zhou L."/>
            <person name="Ni X."/>
            <person name="Tian J."/>
            <person name="Zhou Y."/>
            <person name="Sheng Y."/>
            <person name="Liu T."/>
            <person name="Pan Y."/>
            <person name="Xia L."/>
            <person name="Li J."/>
            <person name="Zhao F."/>
            <person name="Cao W."/>
        </authorList>
    </citation>
    <scope>NUCLEOTIDE SEQUENCE</scope>
    <source>
        <strain evidence="2">Rmic-2018</strain>
        <tissue evidence="2">Larvae</tissue>
    </source>
</reference>
<dbReference type="InterPro" id="IPR005312">
    <property type="entry name" value="DUF1759"/>
</dbReference>
<keyword evidence="3" id="KW-1185">Reference proteome</keyword>
<protein>
    <submittedName>
        <fullName evidence="2">Uncharacterized protein</fullName>
    </submittedName>
</protein>
<reference evidence="2" key="1">
    <citation type="journal article" date="2020" name="Cell">
        <title>Large-Scale Comparative Analyses of Tick Genomes Elucidate Their Genetic Diversity and Vector Capacities.</title>
        <authorList>
            <consortium name="Tick Genome and Microbiome Consortium (TIGMIC)"/>
            <person name="Jia N."/>
            <person name="Wang J."/>
            <person name="Shi W."/>
            <person name="Du L."/>
            <person name="Sun Y."/>
            <person name="Zhan W."/>
            <person name="Jiang J.F."/>
            <person name="Wang Q."/>
            <person name="Zhang B."/>
            <person name="Ji P."/>
            <person name="Bell-Sakyi L."/>
            <person name="Cui X.M."/>
            <person name="Yuan T.T."/>
            <person name="Jiang B.G."/>
            <person name="Yang W.F."/>
            <person name="Lam T.T."/>
            <person name="Chang Q.C."/>
            <person name="Ding S.J."/>
            <person name="Wang X.J."/>
            <person name="Zhu J.G."/>
            <person name="Ruan X.D."/>
            <person name="Zhao L."/>
            <person name="Wei J.T."/>
            <person name="Ye R.Z."/>
            <person name="Que T.C."/>
            <person name="Du C.H."/>
            <person name="Zhou Y.H."/>
            <person name="Cheng J.X."/>
            <person name="Dai P.F."/>
            <person name="Guo W.B."/>
            <person name="Han X.H."/>
            <person name="Huang E.J."/>
            <person name="Li L.F."/>
            <person name="Wei W."/>
            <person name="Gao Y.C."/>
            <person name="Liu J.Z."/>
            <person name="Shao H.Z."/>
            <person name="Wang X."/>
            <person name="Wang C.C."/>
            <person name="Yang T.C."/>
            <person name="Huo Q.B."/>
            <person name="Li W."/>
            <person name="Chen H.Y."/>
            <person name="Chen S.E."/>
            <person name="Zhou L.G."/>
            <person name="Ni X.B."/>
            <person name="Tian J.H."/>
            <person name="Sheng Y."/>
            <person name="Liu T."/>
            <person name="Pan Y.S."/>
            <person name="Xia L.Y."/>
            <person name="Li J."/>
            <person name="Zhao F."/>
            <person name="Cao W.C."/>
        </authorList>
    </citation>
    <scope>NUCLEOTIDE SEQUENCE</scope>
    <source>
        <strain evidence="2">Rmic-2018</strain>
    </source>
</reference>
<evidence type="ECO:0000313" key="3">
    <source>
        <dbReference type="Proteomes" id="UP000821866"/>
    </source>
</evidence>
<organism evidence="2 3">
    <name type="scientific">Rhipicephalus microplus</name>
    <name type="common">Cattle tick</name>
    <name type="synonym">Boophilus microplus</name>
    <dbReference type="NCBI Taxonomy" id="6941"/>
    <lineage>
        <taxon>Eukaryota</taxon>
        <taxon>Metazoa</taxon>
        <taxon>Ecdysozoa</taxon>
        <taxon>Arthropoda</taxon>
        <taxon>Chelicerata</taxon>
        <taxon>Arachnida</taxon>
        <taxon>Acari</taxon>
        <taxon>Parasitiformes</taxon>
        <taxon>Ixodida</taxon>
        <taxon>Ixodoidea</taxon>
        <taxon>Ixodidae</taxon>
        <taxon>Rhipicephalinae</taxon>
        <taxon>Rhipicephalus</taxon>
        <taxon>Boophilus</taxon>
    </lineage>
</organism>
<proteinExistence type="predicted"/>
<accession>A0A9J6D4F1</accession>
<dbReference type="Proteomes" id="UP000821866">
    <property type="component" value="Chromosome 9"/>
</dbReference>
<dbReference type="EMBL" id="JABSTU010000011">
    <property type="protein sequence ID" value="KAH8008936.1"/>
    <property type="molecule type" value="Genomic_DNA"/>
</dbReference>
<evidence type="ECO:0000256" key="1">
    <source>
        <dbReference type="SAM" id="MobiDB-lite"/>
    </source>
</evidence>
<dbReference type="AlphaFoldDB" id="A0A9J6D4F1"/>
<name>A0A9J6D4F1_RHIMP</name>
<sequence length="162" mass="18141">MSGEAAGDCYDDAVTLLSRRLRDTRRIVQDHFAQLRSLPSVRSSGDVRGLRKLLDHVHCHVREMKGLNVGSATYSTTMTDILLRALPPDIVVSYYRETTRRPGIWAVEAEAGDITSPLSSVATEGDLEQLLSLLFIEVESRERSGLGGAWEEKDRKEKVERE</sequence>
<comment type="caution">
    <text evidence="2">The sequence shown here is derived from an EMBL/GenBank/DDBJ whole genome shotgun (WGS) entry which is preliminary data.</text>
</comment>
<gene>
    <name evidence="2" type="ORF">HPB51_007601</name>
</gene>
<feature type="region of interest" description="Disordered" evidence="1">
    <location>
        <begin position="143"/>
        <end position="162"/>
    </location>
</feature>
<evidence type="ECO:0000313" key="2">
    <source>
        <dbReference type="EMBL" id="KAH8008936.1"/>
    </source>
</evidence>